<proteinExistence type="inferred from homology"/>
<evidence type="ECO:0000313" key="4">
    <source>
        <dbReference type="Proteomes" id="UP000472273"/>
    </source>
</evidence>
<keyword evidence="4" id="KW-1185">Reference proteome</keyword>
<dbReference type="GO" id="GO:0015031">
    <property type="term" value="P:protein transport"/>
    <property type="evidence" value="ECO:0007669"/>
    <property type="project" value="UniProtKB-KW"/>
</dbReference>
<keyword evidence="2" id="KW-0653">Protein transport</keyword>
<dbReference type="KEGG" id="ptex:113435815"/>
<keyword evidence="2" id="KW-0813">Transport</keyword>
<dbReference type="PANTHER" id="PTHR11679">
    <property type="entry name" value="VESICLE PROTEIN SORTING-ASSOCIATED"/>
    <property type="match status" value="1"/>
</dbReference>
<comment type="similarity">
    <text evidence="1">Belongs to the STXBP/unc-18/SEC1 family.</text>
</comment>
<evidence type="ECO:0000256" key="2">
    <source>
        <dbReference type="ARBA" id="ARBA00022927"/>
    </source>
</evidence>
<dbReference type="InterPro" id="IPR036045">
    <property type="entry name" value="Sec1-like_sf"/>
</dbReference>
<evidence type="ECO:0000256" key="1">
    <source>
        <dbReference type="ARBA" id="ARBA00009884"/>
    </source>
</evidence>
<gene>
    <name evidence="3" type="primary">SCFD2</name>
</gene>
<dbReference type="InterPro" id="IPR001619">
    <property type="entry name" value="Sec1-like"/>
</dbReference>
<dbReference type="GO" id="GO:0016192">
    <property type="term" value="P:vesicle-mediated transport"/>
    <property type="evidence" value="ECO:0007669"/>
    <property type="project" value="InterPro"/>
</dbReference>
<reference evidence="3" key="1">
    <citation type="submission" date="2025-08" db="UniProtKB">
        <authorList>
            <consortium name="Ensembl"/>
        </authorList>
    </citation>
    <scope>IDENTIFICATION</scope>
</reference>
<dbReference type="OrthoDB" id="549905at2759"/>
<dbReference type="RefSeq" id="XP_026555679.1">
    <property type="nucleotide sequence ID" value="XM_026699894.1"/>
</dbReference>
<accession>A0A670Y8T0</accession>
<dbReference type="Proteomes" id="UP000472273">
    <property type="component" value="Unplaced"/>
</dbReference>
<dbReference type="Gene3D" id="3.40.50.1910">
    <property type="match status" value="1"/>
</dbReference>
<evidence type="ECO:0000313" key="3">
    <source>
        <dbReference type="Ensembl" id="ENSPTXP00000008131.1"/>
    </source>
</evidence>
<dbReference type="CTD" id="152579"/>
<protein>
    <submittedName>
        <fullName evidence="3">Sec1 family domain containing 2</fullName>
    </submittedName>
</protein>
<dbReference type="Pfam" id="PF00995">
    <property type="entry name" value="Sec1"/>
    <property type="match status" value="1"/>
</dbReference>
<dbReference type="GeneTree" id="ENSGT00390000011192"/>
<reference evidence="3" key="2">
    <citation type="submission" date="2025-09" db="UniProtKB">
        <authorList>
            <consortium name="Ensembl"/>
        </authorList>
    </citation>
    <scope>IDENTIFICATION</scope>
</reference>
<name>A0A670Y8T0_PSETE</name>
<dbReference type="InterPro" id="IPR027482">
    <property type="entry name" value="Sec1-like_dom2"/>
</dbReference>
<dbReference type="AlphaFoldDB" id="A0A670Y8T0"/>
<dbReference type="GeneID" id="113435815"/>
<dbReference type="SUPFAM" id="SSF56815">
    <property type="entry name" value="Sec1/munc18-like (SM) proteins"/>
    <property type="match status" value="1"/>
</dbReference>
<dbReference type="OMA" id="FHEYESL"/>
<sequence length="688" mass="76294">MSAAAPPKPQPGVPSFCRRAWEPVFAKVKRAVVFLDPACAESLHWACGGLEALLQAGALNVKEFSSFESGEAEQPKAVFVVSTALKGQTLDIIRDIMSLSRFQYCVVFTGVSHAVHLQAYNTPLGAEAESSGPVVFEQFEEKLCQWMGNMNYTAEVHHAALFLAPLSPHLFVTPAFAALFPLMVEDLMHLNRVRPEKKKISHLSDVDFFSLPAELQLAIRSLVSDLNSLLEYLSVREECFAVGSLSRIIAGDLANYSQAKLRRKNAQNKAAIIFVDRTLDLTGAVGHHGDNLAEKILSILPKLPGHKSDVMVNMTELTSLHANETSCNIIAPGCLAQPTEPAARSLWESLMNLKQKEGLMEVRRHLVEAASRENLPIKMSMGRVTPEQLHSYIQLFKKKFDALKNHCGLLQIALAVVQTLKDPQNAKWDNFLAFERLFVQNIGESTLFNALKQLLPIIKPSRNRTADDYTPQEFLLLLVYIYSIVGEVKTGKELNEAESQVKEAFIQAICDEPELSPLLQKIIGCESSSTKVTFEKATAAVNEVFKCLRDVTRARTHMKQFNSVHIPGSHSQQASYKPLMKQVVEEIYNPDRPDPVDIEHMSSGLTDLLKTGFSMFMKVSRPHPSDHPILVIFMVGGITVSEVRMIKDLVAAHKPGVEVIILSTTLLTPQNILELLFATDCLKPDIGI</sequence>
<dbReference type="Ensembl" id="ENSPTXT00000008417.1">
    <property type="protein sequence ID" value="ENSPTXP00000008131.1"/>
    <property type="gene ID" value="ENSPTXG00000005906.1"/>
</dbReference>
<organism evidence="3 4">
    <name type="scientific">Pseudonaja textilis</name>
    <name type="common">Eastern brown snake</name>
    <dbReference type="NCBI Taxonomy" id="8673"/>
    <lineage>
        <taxon>Eukaryota</taxon>
        <taxon>Metazoa</taxon>
        <taxon>Chordata</taxon>
        <taxon>Craniata</taxon>
        <taxon>Vertebrata</taxon>
        <taxon>Euteleostomi</taxon>
        <taxon>Lepidosauria</taxon>
        <taxon>Squamata</taxon>
        <taxon>Bifurcata</taxon>
        <taxon>Unidentata</taxon>
        <taxon>Episquamata</taxon>
        <taxon>Toxicofera</taxon>
        <taxon>Serpentes</taxon>
        <taxon>Colubroidea</taxon>
        <taxon>Elapidae</taxon>
        <taxon>Hydrophiinae</taxon>
        <taxon>Pseudonaja</taxon>
    </lineage>
</organism>